<evidence type="ECO:0000256" key="10">
    <source>
        <dbReference type="PIRSR" id="PIRSR000388-3"/>
    </source>
</evidence>
<evidence type="ECO:0000256" key="4">
    <source>
        <dbReference type="ARBA" id="ARBA00022655"/>
    </source>
</evidence>
<dbReference type="EMBL" id="FNPG01000008">
    <property type="protein sequence ID" value="SDY11788.1"/>
    <property type="molecule type" value="Genomic_DNA"/>
</dbReference>
<evidence type="ECO:0000313" key="11">
    <source>
        <dbReference type="EMBL" id="SDY11788.1"/>
    </source>
</evidence>
<keyword evidence="12" id="KW-1185">Reference proteome</keyword>
<dbReference type="OrthoDB" id="9781789at2"/>
<evidence type="ECO:0000256" key="9">
    <source>
        <dbReference type="PIRSR" id="PIRSR000388-2"/>
    </source>
</evidence>
<accession>A0A1H3HA68</accession>
<comment type="pathway">
    <text evidence="1 7">Cofactor biosynthesis; (R)-pantothenate biosynthesis; (R)-pantoate from 3-methyl-2-oxobutanoate: step 1/2.</text>
</comment>
<dbReference type="RefSeq" id="WP_083354431.1">
    <property type="nucleotide sequence ID" value="NZ_FNPG01000008.1"/>
</dbReference>
<comment type="subcellular location">
    <subcellularLocation>
        <location evidence="7">Cytoplasm</location>
    </subcellularLocation>
</comment>
<keyword evidence="7 10" id="KW-0479">Metal-binding</keyword>
<protein>
    <recommendedName>
        <fullName evidence="7">3-methyl-2-oxobutanoate hydroxymethyltransferase</fullName>
        <ecNumber evidence="7">2.1.2.11</ecNumber>
    </recommendedName>
    <alternativeName>
        <fullName evidence="7">Ketopantoate hydroxymethyltransferase</fullName>
        <shortName evidence="7">KPHMT</shortName>
    </alternativeName>
</protein>
<organism evidence="11 12">
    <name type="scientific">Lachnobacterium bovis DSM 14045</name>
    <dbReference type="NCBI Taxonomy" id="1122142"/>
    <lineage>
        <taxon>Bacteria</taxon>
        <taxon>Bacillati</taxon>
        <taxon>Bacillota</taxon>
        <taxon>Clostridia</taxon>
        <taxon>Lachnospirales</taxon>
        <taxon>Lachnospiraceae</taxon>
        <taxon>Lachnobacterium</taxon>
    </lineage>
</organism>
<feature type="binding site" evidence="7 10">
    <location>
        <position position="115"/>
    </location>
    <ligand>
        <name>Mg(2+)</name>
        <dbReference type="ChEBI" id="CHEBI:18420"/>
    </ligand>
</feature>
<dbReference type="GO" id="GO:0008168">
    <property type="term" value="F:methyltransferase activity"/>
    <property type="evidence" value="ECO:0007669"/>
    <property type="project" value="UniProtKB-KW"/>
</dbReference>
<dbReference type="HAMAP" id="MF_00156">
    <property type="entry name" value="PanB"/>
    <property type="match status" value="1"/>
</dbReference>
<keyword evidence="7 10" id="KW-0460">Magnesium</keyword>
<keyword evidence="4 7" id="KW-0566">Pantothenate biosynthesis</keyword>
<feature type="binding site" evidence="7 9">
    <location>
        <position position="113"/>
    </location>
    <ligand>
        <name>3-methyl-2-oxobutanoate</name>
        <dbReference type="ChEBI" id="CHEBI:11851"/>
    </ligand>
</feature>
<evidence type="ECO:0000256" key="6">
    <source>
        <dbReference type="ARBA" id="ARBA00056497"/>
    </source>
</evidence>
<gene>
    <name evidence="7" type="primary">panB</name>
    <name evidence="11" type="ORF">SAMN02910414_00775</name>
</gene>
<evidence type="ECO:0000256" key="5">
    <source>
        <dbReference type="ARBA" id="ARBA00022679"/>
    </source>
</evidence>
<dbReference type="InterPro" id="IPR003700">
    <property type="entry name" value="Pantoate_hydroxy_MeTrfase"/>
</dbReference>
<feature type="binding site" evidence="7 9">
    <location>
        <begin position="44"/>
        <end position="45"/>
    </location>
    <ligand>
        <name>3-methyl-2-oxobutanoate</name>
        <dbReference type="ChEBI" id="CHEBI:11851"/>
    </ligand>
</feature>
<dbReference type="SUPFAM" id="SSF51621">
    <property type="entry name" value="Phosphoenolpyruvate/pyruvate domain"/>
    <property type="match status" value="1"/>
</dbReference>
<dbReference type="GO" id="GO:0000287">
    <property type="term" value="F:magnesium ion binding"/>
    <property type="evidence" value="ECO:0007669"/>
    <property type="project" value="TreeGrafter"/>
</dbReference>
<comment type="subunit">
    <text evidence="3 7">Homodecamer; pentamer of dimers.</text>
</comment>
<dbReference type="STRING" id="1122142.SAMN02910414_00775"/>
<name>A0A1H3HA68_9FIRM</name>
<dbReference type="UniPathway" id="UPA00028">
    <property type="reaction ID" value="UER00003"/>
</dbReference>
<evidence type="ECO:0000256" key="3">
    <source>
        <dbReference type="ARBA" id="ARBA00011424"/>
    </source>
</evidence>
<feature type="active site" description="Proton acceptor" evidence="7 8">
    <location>
        <position position="182"/>
    </location>
</feature>
<dbReference type="EC" id="2.1.2.11" evidence="7"/>
<dbReference type="PANTHER" id="PTHR20881">
    <property type="entry name" value="3-METHYL-2-OXOBUTANOATE HYDROXYMETHYLTRANSFERASE"/>
    <property type="match status" value="1"/>
</dbReference>
<dbReference type="GO" id="GO:0032259">
    <property type="term" value="P:methylation"/>
    <property type="evidence" value="ECO:0007669"/>
    <property type="project" value="UniProtKB-KW"/>
</dbReference>
<dbReference type="InterPro" id="IPR040442">
    <property type="entry name" value="Pyrv_kinase-like_dom_sf"/>
</dbReference>
<proteinExistence type="inferred from homology"/>
<dbReference type="CDD" id="cd06557">
    <property type="entry name" value="KPHMT-like"/>
    <property type="match status" value="1"/>
</dbReference>
<dbReference type="FunFam" id="3.20.20.60:FF:000003">
    <property type="entry name" value="3-methyl-2-oxobutanoate hydroxymethyltransferase"/>
    <property type="match status" value="1"/>
</dbReference>
<evidence type="ECO:0000256" key="7">
    <source>
        <dbReference type="HAMAP-Rule" id="MF_00156"/>
    </source>
</evidence>
<comment type="catalytic activity">
    <reaction evidence="7">
        <text>(6R)-5,10-methylene-5,6,7,8-tetrahydrofolate + 3-methyl-2-oxobutanoate + H2O = 2-dehydropantoate + (6S)-5,6,7,8-tetrahydrofolate</text>
        <dbReference type="Rhea" id="RHEA:11824"/>
        <dbReference type="ChEBI" id="CHEBI:11561"/>
        <dbReference type="ChEBI" id="CHEBI:11851"/>
        <dbReference type="ChEBI" id="CHEBI:15377"/>
        <dbReference type="ChEBI" id="CHEBI:15636"/>
        <dbReference type="ChEBI" id="CHEBI:57453"/>
        <dbReference type="EC" id="2.1.2.11"/>
    </reaction>
</comment>
<comment type="cofactor">
    <cofactor evidence="7 10">
        <name>Mg(2+)</name>
        <dbReference type="ChEBI" id="CHEBI:18420"/>
    </cofactor>
    <text evidence="7 10">Binds 1 Mg(2+) ion per subunit.</text>
</comment>
<dbReference type="Gene3D" id="3.20.20.60">
    <property type="entry name" value="Phosphoenolpyruvate-binding domains"/>
    <property type="match status" value="1"/>
</dbReference>
<dbReference type="eggNOG" id="COG0413">
    <property type="taxonomic scope" value="Bacteria"/>
</dbReference>
<reference evidence="11 12" key="1">
    <citation type="submission" date="2016-10" db="EMBL/GenBank/DDBJ databases">
        <authorList>
            <person name="de Groot N.N."/>
        </authorList>
    </citation>
    <scope>NUCLEOTIDE SEQUENCE [LARGE SCALE GENOMIC DNA]</scope>
    <source>
        <strain evidence="11 12">DSM 14045</strain>
    </source>
</reference>
<dbReference type="AlphaFoldDB" id="A0A1H3HA68"/>
<dbReference type="PANTHER" id="PTHR20881:SF0">
    <property type="entry name" value="3-METHYL-2-OXOBUTANOATE HYDROXYMETHYLTRANSFERASE"/>
    <property type="match status" value="1"/>
</dbReference>
<evidence type="ECO:0000256" key="2">
    <source>
        <dbReference type="ARBA" id="ARBA00008676"/>
    </source>
</evidence>
<comment type="function">
    <text evidence="6 7">Catalyzes the reversible reaction in which hydroxymethyl group from 5,10-methylenetetrahydrofolate is transferred onto alpha-ketoisovalerate to form ketopantoate.</text>
</comment>
<dbReference type="GO" id="GO:0003864">
    <property type="term" value="F:3-methyl-2-oxobutanoate hydroxymethyltransferase activity"/>
    <property type="evidence" value="ECO:0007669"/>
    <property type="project" value="UniProtKB-UniRule"/>
</dbReference>
<evidence type="ECO:0000256" key="1">
    <source>
        <dbReference type="ARBA" id="ARBA00005033"/>
    </source>
</evidence>
<dbReference type="GO" id="GO:0015940">
    <property type="term" value="P:pantothenate biosynthetic process"/>
    <property type="evidence" value="ECO:0007669"/>
    <property type="project" value="UniProtKB-UniRule"/>
</dbReference>
<sequence length="300" mass="32899">MKNTVTTLQNMKKEGKKISMLTCYDYTTACLMDEAGINGILVGDSLGMTMMGYEDTLPVTVEDIIHHTASVSRGLKNTFLVADMPFMSYQTSVYDAVKNAGRLIKEGHAQAVKLEGGASVCKQIEAIVKADIPVVAHIGLTPQSINAFGGFKVQGKNIDRAKQLLEDAKAVEEAGAFMVTLECVPERLATLISKELTIPTIGIGAGNGCDGQILVYQDMLNMFSGFKPKFVKHFANIGEEMKRAFKDYDQEVKSLAFPAEENNFKIDDQVIEALEKECENKNKEIEVIINNKLNSDEVNA</sequence>
<feature type="binding site" evidence="7 10">
    <location>
        <position position="83"/>
    </location>
    <ligand>
        <name>Mg(2+)</name>
        <dbReference type="ChEBI" id="CHEBI:18420"/>
    </ligand>
</feature>
<dbReference type="NCBIfam" id="NF001452">
    <property type="entry name" value="PRK00311.1"/>
    <property type="match status" value="1"/>
</dbReference>
<keyword evidence="11" id="KW-0489">Methyltransferase</keyword>
<dbReference type="Proteomes" id="UP000183918">
    <property type="component" value="Unassembled WGS sequence"/>
</dbReference>
<dbReference type="InterPro" id="IPR015813">
    <property type="entry name" value="Pyrv/PenolPyrv_kinase-like_dom"/>
</dbReference>
<keyword evidence="5 7" id="KW-0808">Transferase</keyword>
<dbReference type="NCBIfam" id="TIGR00222">
    <property type="entry name" value="panB"/>
    <property type="match status" value="1"/>
</dbReference>
<keyword evidence="7" id="KW-0963">Cytoplasm</keyword>
<feature type="binding site" evidence="7 9">
    <location>
        <position position="83"/>
    </location>
    <ligand>
        <name>3-methyl-2-oxobutanoate</name>
        <dbReference type="ChEBI" id="CHEBI:11851"/>
    </ligand>
</feature>
<dbReference type="Pfam" id="PF02548">
    <property type="entry name" value="Pantoate_transf"/>
    <property type="match status" value="1"/>
</dbReference>
<feature type="binding site" evidence="7 10">
    <location>
        <position position="44"/>
    </location>
    <ligand>
        <name>Mg(2+)</name>
        <dbReference type="ChEBI" id="CHEBI:18420"/>
    </ligand>
</feature>
<evidence type="ECO:0000313" key="12">
    <source>
        <dbReference type="Proteomes" id="UP000183918"/>
    </source>
</evidence>
<dbReference type="PIRSF" id="PIRSF000388">
    <property type="entry name" value="Pantoate_hydroxy_MeTrfase"/>
    <property type="match status" value="1"/>
</dbReference>
<evidence type="ECO:0000256" key="8">
    <source>
        <dbReference type="PIRSR" id="PIRSR000388-1"/>
    </source>
</evidence>
<dbReference type="GO" id="GO:0005737">
    <property type="term" value="C:cytoplasm"/>
    <property type="evidence" value="ECO:0007669"/>
    <property type="project" value="UniProtKB-SubCell"/>
</dbReference>
<comment type="similarity">
    <text evidence="2 7">Belongs to the PanB family.</text>
</comment>